<keyword evidence="1" id="KW-0479">Metal-binding</keyword>
<dbReference type="GO" id="GO:0008270">
    <property type="term" value="F:zinc ion binding"/>
    <property type="evidence" value="ECO:0007669"/>
    <property type="project" value="UniProtKB-KW"/>
</dbReference>
<evidence type="ECO:0000259" key="3">
    <source>
        <dbReference type="PROSITE" id="PS50157"/>
    </source>
</evidence>
<dbReference type="SUPFAM" id="SSF57667">
    <property type="entry name" value="beta-beta-alpha zinc fingers"/>
    <property type="match status" value="1"/>
</dbReference>
<dbReference type="KEGG" id="nta:107803692"/>
<dbReference type="PANTHER" id="PTHR47591">
    <property type="entry name" value="ZINC FINGER PROTEIN ZAT2-RELATED"/>
    <property type="match status" value="1"/>
</dbReference>
<dbReference type="Pfam" id="PF13912">
    <property type="entry name" value="zf-C2H2_6"/>
    <property type="match status" value="2"/>
</dbReference>
<reference evidence="4" key="1">
    <citation type="journal article" date="2014" name="Nat. Commun.">
        <title>The tobacco genome sequence and its comparison with those of tomato and potato.</title>
        <authorList>
            <person name="Sierro N."/>
            <person name="Battey J.N."/>
            <person name="Ouadi S."/>
            <person name="Bakaher N."/>
            <person name="Bovet L."/>
            <person name="Willig A."/>
            <person name="Goepfert S."/>
            <person name="Peitsch M.C."/>
            <person name="Ivanov N.V."/>
        </authorList>
    </citation>
    <scope>NUCLEOTIDE SEQUENCE [LARGE SCALE GENOMIC DNA]</scope>
</reference>
<gene>
    <name evidence="5" type="primary">LOC107803692</name>
</gene>
<dbReference type="GO" id="GO:0006355">
    <property type="term" value="P:regulation of DNA-templated transcription"/>
    <property type="evidence" value="ECO:0000318"/>
    <property type="project" value="GO_Central"/>
</dbReference>
<dbReference type="OMA" id="PSRNICH"/>
<dbReference type="RefSeq" id="XP_016482947.1">
    <property type="nucleotide sequence ID" value="XM_016627461.2"/>
</dbReference>
<dbReference type="PANTHER" id="PTHR47591:SF13">
    <property type="entry name" value="OS02G0293900 PROTEIN"/>
    <property type="match status" value="1"/>
</dbReference>
<keyword evidence="1" id="KW-0862">Zinc</keyword>
<organism evidence="4 5">
    <name type="scientific">Nicotiana tabacum</name>
    <name type="common">Common tobacco</name>
    <dbReference type="NCBI Taxonomy" id="4097"/>
    <lineage>
        <taxon>Eukaryota</taxon>
        <taxon>Viridiplantae</taxon>
        <taxon>Streptophyta</taxon>
        <taxon>Embryophyta</taxon>
        <taxon>Tracheophyta</taxon>
        <taxon>Spermatophyta</taxon>
        <taxon>Magnoliopsida</taxon>
        <taxon>eudicotyledons</taxon>
        <taxon>Gunneridae</taxon>
        <taxon>Pentapetalae</taxon>
        <taxon>asterids</taxon>
        <taxon>lamiids</taxon>
        <taxon>Solanales</taxon>
        <taxon>Solanaceae</taxon>
        <taxon>Nicotianoideae</taxon>
        <taxon>Nicotianeae</taxon>
        <taxon>Nicotiana</taxon>
    </lineage>
</organism>
<dbReference type="AlphaFoldDB" id="A0A1S4B1Z5"/>
<dbReference type="RefSeq" id="XP_016482947.1">
    <property type="nucleotide sequence ID" value="XM_016627461.1"/>
</dbReference>
<dbReference type="Gene3D" id="3.30.160.60">
    <property type="entry name" value="Classic Zinc Finger"/>
    <property type="match status" value="2"/>
</dbReference>
<dbReference type="OrthoDB" id="6077919at2759"/>
<feature type="domain" description="C2H2-type" evidence="3">
    <location>
        <begin position="99"/>
        <end position="126"/>
    </location>
</feature>
<evidence type="ECO:0000313" key="5">
    <source>
        <dbReference type="RefSeq" id="XP_016482947.1"/>
    </source>
</evidence>
<feature type="domain" description="C2H2-type" evidence="3">
    <location>
        <begin position="43"/>
        <end position="70"/>
    </location>
</feature>
<dbReference type="PaxDb" id="4097-A0A1S4B1Z5"/>
<dbReference type="InterPro" id="IPR013087">
    <property type="entry name" value="Znf_C2H2_type"/>
</dbReference>
<evidence type="ECO:0000256" key="2">
    <source>
        <dbReference type="SAM" id="MobiDB-lite"/>
    </source>
</evidence>
<dbReference type="GO" id="GO:0000976">
    <property type="term" value="F:transcription cis-regulatory region binding"/>
    <property type="evidence" value="ECO:0000318"/>
    <property type="project" value="GO_Central"/>
</dbReference>
<sequence length="285" mass="32089">MVDKQEHRLSGTGTLWVKLNEDDDYKDEDKVQIQRKNNTPSRNICHVCNKGFSSGKALGGHVRIHAQPIPWAKKRKQQMKQQEVDILRKKKMGRNQPPITCSICGKKFASKKSLFGHMRCHPDRDWRGIHPPPTDLSKAVGGWSVTAKRGRRTNSSSSSSEEEQLRDGVHYLMLLAHGHSLKDTGKLETTNSNYKTADKEEETHICRPIKRRMKKLKDLGSIQDVSIYNTVISTAATSSSTNNITTTMDDHEPLLSSSSSQISCVRNNTSSRILDFDLNELPLPS</sequence>
<dbReference type="GeneID" id="107803692"/>
<keyword evidence="1" id="KW-0863">Zinc-finger</keyword>
<dbReference type="GO" id="GO:0005634">
    <property type="term" value="C:nucleus"/>
    <property type="evidence" value="ECO:0000318"/>
    <property type="project" value="GO_Central"/>
</dbReference>
<proteinExistence type="predicted"/>
<dbReference type="STRING" id="4097.A0A1S4B1Z5"/>
<protein>
    <submittedName>
        <fullName evidence="5">Uncharacterized protein LOC107803692</fullName>
    </submittedName>
    <submittedName>
        <fullName evidence="5">Zinc finger protein 225-like</fullName>
    </submittedName>
</protein>
<dbReference type="PROSITE" id="PS00028">
    <property type="entry name" value="ZINC_FINGER_C2H2_1"/>
    <property type="match status" value="2"/>
</dbReference>
<feature type="region of interest" description="Disordered" evidence="2">
    <location>
        <begin position="145"/>
        <end position="164"/>
    </location>
</feature>
<dbReference type="Proteomes" id="UP000790787">
    <property type="component" value="Chromosome 8"/>
</dbReference>
<evidence type="ECO:0000313" key="4">
    <source>
        <dbReference type="Proteomes" id="UP000790787"/>
    </source>
</evidence>
<accession>A0A1S4B1Z5</accession>
<dbReference type="GO" id="GO:0003700">
    <property type="term" value="F:DNA-binding transcription factor activity"/>
    <property type="evidence" value="ECO:0000318"/>
    <property type="project" value="GO_Central"/>
</dbReference>
<keyword evidence="4" id="KW-1185">Reference proteome</keyword>
<reference evidence="5" key="2">
    <citation type="submission" date="2025-08" db="UniProtKB">
        <authorList>
            <consortium name="RefSeq"/>
        </authorList>
    </citation>
    <scope>IDENTIFICATION</scope>
    <source>
        <tissue evidence="5">Leaf</tissue>
    </source>
</reference>
<evidence type="ECO:0000256" key="1">
    <source>
        <dbReference type="PROSITE-ProRule" id="PRU00042"/>
    </source>
</evidence>
<name>A0A1S4B1Z5_TOBAC</name>
<dbReference type="SMART" id="SM00355">
    <property type="entry name" value="ZnF_C2H2"/>
    <property type="match status" value="2"/>
</dbReference>
<dbReference type="InterPro" id="IPR036236">
    <property type="entry name" value="Znf_C2H2_sf"/>
</dbReference>
<dbReference type="PROSITE" id="PS50157">
    <property type="entry name" value="ZINC_FINGER_C2H2_2"/>
    <property type="match status" value="2"/>
</dbReference>